<protein>
    <submittedName>
        <fullName evidence="2">Uncharacterized protein</fullName>
    </submittedName>
</protein>
<feature type="region of interest" description="Disordered" evidence="1">
    <location>
        <begin position="148"/>
        <end position="184"/>
    </location>
</feature>
<dbReference type="EMBL" id="JAAAMG010000020">
    <property type="protein sequence ID" value="NDW06817.1"/>
    <property type="molecule type" value="Genomic_DNA"/>
</dbReference>
<dbReference type="Proteomes" id="UP000469011">
    <property type="component" value="Unassembled WGS sequence"/>
</dbReference>
<name>A0A6N9T5Z6_9HYPH</name>
<feature type="region of interest" description="Disordered" evidence="1">
    <location>
        <begin position="1"/>
        <end position="50"/>
    </location>
</feature>
<dbReference type="AlphaFoldDB" id="A0A6N9T5Z6"/>
<proteinExistence type="predicted"/>
<evidence type="ECO:0000256" key="1">
    <source>
        <dbReference type="SAM" id="MobiDB-lite"/>
    </source>
</evidence>
<gene>
    <name evidence="2" type="ORF">GTK09_20585</name>
</gene>
<organism evidence="2 3">
    <name type="scientific">Jiella pacifica</name>
    <dbReference type="NCBI Taxonomy" id="2696469"/>
    <lineage>
        <taxon>Bacteria</taxon>
        <taxon>Pseudomonadati</taxon>
        <taxon>Pseudomonadota</taxon>
        <taxon>Alphaproteobacteria</taxon>
        <taxon>Hyphomicrobiales</taxon>
        <taxon>Aurantimonadaceae</taxon>
        <taxon>Jiella</taxon>
    </lineage>
</organism>
<comment type="caution">
    <text evidence="2">The sequence shown here is derived from an EMBL/GenBank/DDBJ whole genome shotgun (WGS) entry which is preliminary data.</text>
</comment>
<sequence>MKRQTRPFTVEVKRAKRSGKPASIWSETPSVGAMQEEAAAAPSKSHVRHRRDGLDMAGSTMSVASSPDIAPRILQDKTPGWAPQAAEIVRPKRGRPPKLRPEQLADDEQPARAAPAKEATPPVAAAIAEVRESEAVIRSVTEVDRSIDVSDDVPTMQTQQRRSRRGTTGHIGERWKRHLPRWKR</sequence>
<evidence type="ECO:0000313" key="3">
    <source>
        <dbReference type="Proteomes" id="UP000469011"/>
    </source>
</evidence>
<feature type="region of interest" description="Disordered" evidence="1">
    <location>
        <begin position="73"/>
        <end position="122"/>
    </location>
</feature>
<evidence type="ECO:0000313" key="2">
    <source>
        <dbReference type="EMBL" id="NDW06817.1"/>
    </source>
</evidence>
<accession>A0A6N9T5Z6</accession>
<reference evidence="2 3" key="1">
    <citation type="submission" date="2020-01" db="EMBL/GenBank/DDBJ databases">
        <title>Jiella pacifica sp. nov.</title>
        <authorList>
            <person name="Xue Z."/>
            <person name="Zhu S."/>
            <person name="Chen J."/>
            <person name="Yang J."/>
        </authorList>
    </citation>
    <scope>NUCLEOTIDE SEQUENCE [LARGE SCALE GENOMIC DNA]</scope>
    <source>
        <strain evidence="2 3">40Bstr34</strain>
    </source>
</reference>
<dbReference type="RefSeq" id="WP_163465272.1">
    <property type="nucleotide sequence ID" value="NZ_JAAAMG010000020.1"/>
</dbReference>
<feature type="compositionally biased region" description="Basic residues" evidence="1">
    <location>
        <begin position="175"/>
        <end position="184"/>
    </location>
</feature>
<keyword evidence="3" id="KW-1185">Reference proteome</keyword>